<organism evidence="2 3">
    <name type="scientific">Tanacetum coccineum</name>
    <dbReference type="NCBI Taxonomy" id="301880"/>
    <lineage>
        <taxon>Eukaryota</taxon>
        <taxon>Viridiplantae</taxon>
        <taxon>Streptophyta</taxon>
        <taxon>Embryophyta</taxon>
        <taxon>Tracheophyta</taxon>
        <taxon>Spermatophyta</taxon>
        <taxon>Magnoliopsida</taxon>
        <taxon>eudicotyledons</taxon>
        <taxon>Gunneridae</taxon>
        <taxon>Pentapetalae</taxon>
        <taxon>asterids</taxon>
        <taxon>campanulids</taxon>
        <taxon>Asterales</taxon>
        <taxon>Asteraceae</taxon>
        <taxon>Asteroideae</taxon>
        <taxon>Anthemideae</taxon>
        <taxon>Anthemidinae</taxon>
        <taxon>Tanacetum</taxon>
    </lineage>
</organism>
<reference evidence="2" key="2">
    <citation type="submission" date="2022-01" db="EMBL/GenBank/DDBJ databases">
        <authorList>
            <person name="Yamashiro T."/>
            <person name="Shiraishi A."/>
            <person name="Satake H."/>
            <person name="Nakayama K."/>
        </authorList>
    </citation>
    <scope>NUCLEOTIDE SEQUENCE</scope>
</reference>
<evidence type="ECO:0000313" key="2">
    <source>
        <dbReference type="EMBL" id="GJT88380.1"/>
    </source>
</evidence>
<comment type="caution">
    <text evidence="2">The sequence shown here is derived from an EMBL/GenBank/DDBJ whole genome shotgun (WGS) entry which is preliminary data.</text>
</comment>
<feature type="region of interest" description="Disordered" evidence="1">
    <location>
        <begin position="1"/>
        <end position="71"/>
    </location>
</feature>
<feature type="compositionally biased region" description="Basic and acidic residues" evidence="1">
    <location>
        <begin position="1"/>
        <end position="15"/>
    </location>
</feature>
<sequence>MKEEKGDEAKDDESTKNSGKRRKQMARKGMNTNVDENDSEDSDKVDEQEETNTGYAKLLGKMGTDLDGPEDKVREWNSRQWFKTLLEEL</sequence>
<dbReference type="Proteomes" id="UP001151760">
    <property type="component" value="Unassembled WGS sequence"/>
</dbReference>
<proteinExistence type="predicted"/>
<protein>
    <submittedName>
        <fullName evidence="2">Uncharacterized protein</fullName>
    </submittedName>
</protein>
<gene>
    <name evidence="2" type="ORF">Tco_1070097</name>
</gene>
<keyword evidence="3" id="KW-1185">Reference proteome</keyword>
<evidence type="ECO:0000313" key="3">
    <source>
        <dbReference type="Proteomes" id="UP001151760"/>
    </source>
</evidence>
<accession>A0ABQ5HMB0</accession>
<dbReference type="EMBL" id="BQNB010019725">
    <property type="protein sequence ID" value="GJT88380.1"/>
    <property type="molecule type" value="Genomic_DNA"/>
</dbReference>
<evidence type="ECO:0000256" key="1">
    <source>
        <dbReference type="SAM" id="MobiDB-lite"/>
    </source>
</evidence>
<name>A0ABQ5HMB0_9ASTR</name>
<feature type="compositionally biased region" description="Acidic residues" evidence="1">
    <location>
        <begin position="35"/>
        <end position="50"/>
    </location>
</feature>
<reference evidence="2" key="1">
    <citation type="journal article" date="2022" name="Int. J. Mol. Sci.">
        <title>Draft Genome of Tanacetum Coccineum: Genomic Comparison of Closely Related Tanacetum-Family Plants.</title>
        <authorList>
            <person name="Yamashiro T."/>
            <person name="Shiraishi A."/>
            <person name="Nakayama K."/>
            <person name="Satake H."/>
        </authorList>
    </citation>
    <scope>NUCLEOTIDE SEQUENCE</scope>
</reference>